<keyword evidence="13" id="KW-1185">Reference proteome</keyword>
<dbReference type="PANTHER" id="PTHR43547">
    <property type="entry name" value="TWO-COMPONENT HISTIDINE KINASE"/>
    <property type="match status" value="1"/>
</dbReference>
<dbReference type="PRINTS" id="PR00344">
    <property type="entry name" value="BCTRLSENSOR"/>
</dbReference>
<reference evidence="12 13" key="2">
    <citation type="submission" date="2014-10" db="EMBL/GenBank/DDBJ databases">
        <title>Comparative genomics of the Paenibacillus odorifer group.</title>
        <authorList>
            <person name="Tsai Y.-C."/>
            <person name="Martin N."/>
            <person name="Korlach J."/>
            <person name="Wiedmann M."/>
        </authorList>
    </citation>
    <scope>NUCLEOTIDE SEQUENCE [LARGE SCALE GENOMIC DNA]</scope>
    <source>
        <strain evidence="12 13">DSM 18334</strain>
    </source>
</reference>
<dbReference type="Gene3D" id="3.30.565.10">
    <property type="entry name" value="Histidine kinase-like ATPase, C-terminal domain"/>
    <property type="match status" value="1"/>
</dbReference>
<dbReference type="Gene3D" id="1.10.287.130">
    <property type="match status" value="1"/>
</dbReference>
<organism evidence="12 13">
    <name type="scientific">Paenibacillus wynnii</name>
    <dbReference type="NCBI Taxonomy" id="268407"/>
    <lineage>
        <taxon>Bacteria</taxon>
        <taxon>Bacillati</taxon>
        <taxon>Bacillota</taxon>
        <taxon>Bacilli</taxon>
        <taxon>Bacillales</taxon>
        <taxon>Paenibacillaceae</taxon>
        <taxon>Paenibacillus</taxon>
    </lineage>
</organism>
<dbReference type="GO" id="GO:0005524">
    <property type="term" value="F:ATP binding"/>
    <property type="evidence" value="ECO:0007669"/>
    <property type="project" value="UniProtKB-KW"/>
</dbReference>
<gene>
    <name evidence="12" type="ORF">PWYN_01735</name>
</gene>
<evidence type="ECO:0000313" key="12">
    <source>
        <dbReference type="EMBL" id="KGE20925.1"/>
    </source>
</evidence>
<evidence type="ECO:0000256" key="3">
    <source>
        <dbReference type="ARBA" id="ARBA00012438"/>
    </source>
</evidence>
<evidence type="ECO:0000256" key="1">
    <source>
        <dbReference type="ARBA" id="ARBA00000085"/>
    </source>
</evidence>
<keyword evidence="9" id="KW-0902">Two-component regulatory system</keyword>
<dbReference type="CDD" id="cd00082">
    <property type="entry name" value="HisKA"/>
    <property type="match status" value="1"/>
</dbReference>
<accession>A0A098MEF1</accession>
<dbReference type="PANTHER" id="PTHR43547:SF2">
    <property type="entry name" value="HYBRID SIGNAL TRANSDUCTION HISTIDINE KINASE C"/>
    <property type="match status" value="1"/>
</dbReference>
<dbReference type="InterPro" id="IPR036097">
    <property type="entry name" value="HisK_dim/P_sf"/>
</dbReference>
<evidence type="ECO:0000256" key="2">
    <source>
        <dbReference type="ARBA" id="ARBA00004651"/>
    </source>
</evidence>
<dbReference type="GO" id="GO:0000155">
    <property type="term" value="F:phosphorelay sensor kinase activity"/>
    <property type="evidence" value="ECO:0007669"/>
    <property type="project" value="InterPro"/>
</dbReference>
<protein>
    <recommendedName>
        <fullName evidence="3">histidine kinase</fullName>
        <ecNumber evidence="3">2.7.13.3</ecNumber>
    </recommendedName>
</protein>
<dbReference type="SMART" id="SM00388">
    <property type="entry name" value="HisKA"/>
    <property type="match status" value="1"/>
</dbReference>
<keyword evidence="5" id="KW-0808">Transferase</keyword>
<dbReference type="Pfam" id="PF00512">
    <property type="entry name" value="HisKA"/>
    <property type="match status" value="1"/>
</dbReference>
<proteinExistence type="predicted"/>
<dbReference type="SMART" id="SM00387">
    <property type="entry name" value="HATPase_c"/>
    <property type="match status" value="1"/>
</dbReference>
<keyword evidence="10" id="KW-0472">Membrane</keyword>
<evidence type="ECO:0000256" key="10">
    <source>
        <dbReference type="SAM" id="Phobius"/>
    </source>
</evidence>
<dbReference type="InterPro" id="IPR036890">
    <property type="entry name" value="HATPase_C_sf"/>
</dbReference>
<evidence type="ECO:0000256" key="9">
    <source>
        <dbReference type="ARBA" id="ARBA00023012"/>
    </source>
</evidence>
<dbReference type="AlphaFoldDB" id="A0A098MEF1"/>
<evidence type="ECO:0000313" key="13">
    <source>
        <dbReference type="Proteomes" id="UP000029734"/>
    </source>
</evidence>
<dbReference type="SUPFAM" id="SSF47384">
    <property type="entry name" value="Homodimeric domain of signal transducing histidine kinase"/>
    <property type="match status" value="1"/>
</dbReference>
<keyword evidence="6" id="KW-0547">Nucleotide-binding</keyword>
<dbReference type="SUPFAM" id="SSF55874">
    <property type="entry name" value="ATPase domain of HSP90 chaperone/DNA topoisomerase II/histidine kinase"/>
    <property type="match status" value="1"/>
</dbReference>
<dbReference type="STRING" id="268407.PWYN_01735"/>
<dbReference type="CDD" id="cd00075">
    <property type="entry name" value="HATPase"/>
    <property type="match status" value="1"/>
</dbReference>
<evidence type="ECO:0000256" key="4">
    <source>
        <dbReference type="ARBA" id="ARBA00022553"/>
    </source>
</evidence>
<keyword evidence="4" id="KW-0597">Phosphoprotein</keyword>
<keyword evidence="10" id="KW-0812">Transmembrane</keyword>
<dbReference type="InterPro" id="IPR003594">
    <property type="entry name" value="HATPase_dom"/>
</dbReference>
<evidence type="ECO:0000259" key="11">
    <source>
        <dbReference type="PROSITE" id="PS50109"/>
    </source>
</evidence>
<dbReference type="Proteomes" id="UP000029734">
    <property type="component" value="Unassembled WGS sequence"/>
</dbReference>
<dbReference type="GO" id="GO:0005886">
    <property type="term" value="C:plasma membrane"/>
    <property type="evidence" value="ECO:0007669"/>
    <property type="project" value="UniProtKB-SubCell"/>
</dbReference>
<dbReference type="InterPro" id="IPR005467">
    <property type="entry name" value="His_kinase_dom"/>
</dbReference>
<comment type="catalytic activity">
    <reaction evidence="1">
        <text>ATP + protein L-histidine = ADP + protein N-phospho-L-histidine.</text>
        <dbReference type="EC" id="2.7.13.3"/>
    </reaction>
</comment>
<evidence type="ECO:0000256" key="8">
    <source>
        <dbReference type="ARBA" id="ARBA00022840"/>
    </source>
</evidence>
<evidence type="ECO:0000256" key="7">
    <source>
        <dbReference type="ARBA" id="ARBA00022777"/>
    </source>
</evidence>
<keyword evidence="7 12" id="KW-0418">Kinase</keyword>
<dbReference type="Pfam" id="PF02518">
    <property type="entry name" value="HATPase_c"/>
    <property type="match status" value="1"/>
</dbReference>
<dbReference type="EMBL" id="JQCR01000001">
    <property type="protein sequence ID" value="KGE20925.1"/>
    <property type="molecule type" value="Genomic_DNA"/>
</dbReference>
<dbReference type="FunFam" id="3.30.565.10:FF:000006">
    <property type="entry name" value="Sensor histidine kinase WalK"/>
    <property type="match status" value="1"/>
</dbReference>
<sequence length="344" mass="39239">MKKNKLIEHTGKINVLFSMIFVLLVFIYIISSTLLTGLDPRLLKISCLFLVCILGLGTVWINLLRCQITSYMDNLDTMIDGAIHGREQLTYYDETSLSSIEHKLMRYIDISRSNEQNIEQEKNKIKTLISDISHQTKTPLSNIMVYSQLLSEVPELHKDTLAYINHIMTQSDKLNWLIQSLIKLSRLESGMISLRMENHPVIQMIKQTVSQVYDQAESKNILISMTCDPTIEARYDPKWTSEALFNLLENAVKYTETGGKILLTTESNEMFTRIDISDTGIGIPREELHSVFKRFYRGQNVRELEGVGIGLFLAKEIITTQGGYIQVTSEASKGSVFSVFLPRI</sequence>
<keyword evidence="8" id="KW-0067">ATP-binding</keyword>
<evidence type="ECO:0000256" key="5">
    <source>
        <dbReference type="ARBA" id="ARBA00022679"/>
    </source>
</evidence>
<dbReference type="InterPro" id="IPR004358">
    <property type="entry name" value="Sig_transdc_His_kin-like_C"/>
</dbReference>
<dbReference type="InterPro" id="IPR003661">
    <property type="entry name" value="HisK_dim/P_dom"/>
</dbReference>
<feature type="transmembrane region" description="Helical" evidence="10">
    <location>
        <begin position="12"/>
        <end position="30"/>
    </location>
</feature>
<feature type="domain" description="Histidine kinase" evidence="11">
    <location>
        <begin position="131"/>
        <end position="344"/>
    </location>
</feature>
<name>A0A098MEF1_9BACL</name>
<feature type="transmembrane region" description="Helical" evidence="10">
    <location>
        <begin position="42"/>
        <end position="64"/>
    </location>
</feature>
<dbReference type="PROSITE" id="PS50109">
    <property type="entry name" value="HIS_KIN"/>
    <property type="match status" value="1"/>
</dbReference>
<evidence type="ECO:0000256" key="6">
    <source>
        <dbReference type="ARBA" id="ARBA00022741"/>
    </source>
</evidence>
<reference evidence="12 13" key="1">
    <citation type="submission" date="2014-08" db="EMBL/GenBank/DDBJ databases">
        <authorList>
            <person name="den Bakker H.C."/>
        </authorList>
    </citation>
    <scope>NUCLEOTIDE SEQUENCE [LARGE SCALE GENOMIC DNA]</scope>
    <source>
        <strain evidence="12 13">DSM 18334</strain>
    </source>
</reference>
<dbReference type="RefSeq" id="WP_036647713.1">
    <property type="nucleotide sequence ID" value="NZ_JQCR01000001.1"/>
</dbReference>
<comment type="caution">
    <text evidence="12">The sequence shown here is derived from an EMBL/GenBank/DDBJ whole genome shotgun (WGS) entry which is preliminary data.</text>
</comment>
<dbReference type="OrthoDB" id="9773956at2"/>
<dbReference type="EC" id="2.7.13.3" evidence="3"/>
<dbReference type="eggNOG" id="COG2205">
    <property type="taxonomic scope" value="Bacteria"/>
</dbReference>
<comment type="subcellular location">
    <subcellularLocation>
        <location evidence="2">Cell membrane</location>
        <topology evidence="2">Multi-pass membrane protein</topology>
    </subcellularLocation>
</comment>
<keyword evidence="10" id="KW-1133">Transmembrane helix</keyword>